<dbReference type="AlphaFoldDB" id="A0A3F2RWS2"/>
<gene>
    <name evidence="1" type="ORF">BBJ29_000774</name>
    <name evidence="2" type="ORF">BBP00_00002677</name>
</gene>
<sequence length="87" mass="9817">MEQVIVDLVNNFPANGEAEPYRSKQLCGACKKLKLNPQRRTSLRDNRPGYIDLLCKYHSDKADGEAVALIVITKRFSAILKDNVEIL</sequence>
<accession>A0A3F2RWS2</accession>
<comment type="caution">
    <text evidence="2">The sequence shown here is derived from an EMBL/GenBank/DDBJ whole genome shotgun (WGS) entry which is preliminary data.</text>
</comment>
<dbReference type="Proteomes" id="UP000277300">
    <property type="component" value="Unassembled WGS sequence"/>
</dbReference>
<evidence type="ECO:0000313" key="3">
    <source>
        <dbReference type="Proteomes" id="UP000277300"/>
    </source>
</evidence>
<evidence type="ECO:0000313" key="1">
    <source>
        <dbReference type="EMBL" id="RLN52817.1"/>
    </source>
</evidence>
<organism evidence="2 3">
    <name type="scientific">Phytophthora kernoviae</name>
    <dbReference type="NCBI Taxonomy" id="325452"/>
    <lineage>
        <taxon>Eukaryota</taxon>
        <taxon>Sar</taxon>
        <taxon>Stramenopiles</taxon>
        <taxon>Oomycota</taxon>
        <taxon>Peronosporomycetes</taxon>
        <taxon>Peronosporales</taxon>
        <taxon>Peronosporaceae</taxon>
        <taxon>Phytophthora</taxon>
    </lineage>
</organism>
<dbReference type="EMBL" id="MBDO02000048">
    <property type="protein sequence ID" value="RLN65770.1"/>
    <property type="molecule type" value="Genomic_DNA"/>
</dbReference>
<name>A0A3F2RWS2_9STRA</name>
<evidence type="ECO:0000313" key="2">
    <source>
        <dbReference type="EMBL" id="RLN65770.1"/>
    </source>
</evidence>
<evidence type="ECO:0000313" key="4">
    <source>
        <dbReference type="Proteomes" id="UP000284657"/>
    </source>
</evidence>
<reference evidence="3 4" key="1">
    <citation type="submission" date="2018-07" db="EMBL/GenBank/DDBJ databases">
        <title>Genome sequencing of oomycete isolates from Chile give support for New Zealand origin for Phytophthora kernoviae and make available the first Nothophytophthora sp. genome.</title>
        <authorList>
            <person name="Studholme D.J."/>
            <person name="Sanfuentes E."/>
            <person name="Panda P."/>
            <person name="Hill R."/>
            <person name="Sambles C."/>
            <person name="Grant M."/>
            <person name="Williams N.M."/>
            <person name="Mcdougal R.L."/>
        </authorList>
    </citation>
    <scope>NUCLEOTIDE SEQUENCE [LARGE SCALE GENOMIC DNA]</scope>
    <source>
        <strain evidence="2">Chile6</strain>
        <strain evidence="1">Chile7</strain>
    </source>
</reference>
<proteinExistence type="predicted"/>
<dbReference type="OrthoDB" id="127576at2759"/>
<dbReference type="Proteomes" id="UP000284657">
    <property type="component" value="Unassembled WGS sequence"/>
</dbReference>
<protein>
    <submittedName>
        <fullName evidence="2">Uncharacterized protein</fullName>
    </submittedName>
</protein>
<dbReference type="EMBL" id="MBAD02001645">
    <property type="protein sequence ID" value="RLN52817.1"/>
    <property type="molecule type" value="Genomic_DNA"/>
</dbReference>